<dbReference type="SUPFAM" id="SSF54001">
    <property type="entry name" value="Cysteine proteinases"/>
    <property type="match status" value="1"/>
</dbReference>
<name>A0A5B8M1C0_9MICO</name>
<sequence length="868" mass="90083">MSGTAASTGRGRRPLRAPATTSVGQAVLAVGYVLVGLGLATAMAWPIFDTWRLAVIACVCGVLGAAIAVLARLLRWHVLVTVLLTAGVYLVGVVPLAVPSALSSPQGILGGVRDGVVGVVLGWRQLLTLDLPVGSYQAVLVPFFAMALIGTVAAVGIALTPSRSAAWAVLIVLLFGVFGIAFAATDPGSSVVLAGVEITAPREVLLGVLLVAVSMLWLLTRARLQRRAALSLARSTTTVHVQRGSAGAALRRGVLGAGLVVVALIAGVAAVPVAFGATPRTTLRTGAEPTLVASSQTSPLTTYRASFEKSAYSTPLFRISGDTKGIDRVPLAVLDAFDGQVFTVGSGAPASGAQGSGGQAVSFTRLPGGTSPSNAHRVTFSIEHDLGIWTPMPAGLASAPAFSGSRASELAAGFYLDRTSGAAIEIAGGATGRGLVAGDGYTVDVPADSNPSLGAPGATSGIDLNDYPQLAAWVKAQKQPRTAAGFATLIGRLRARGYLSHSVDDDAQASSWVGALKKSSSYSFQASYAGHSTARVEALFKQLVDQQRVVGADATAGALVAGVGDDEQFAAAGALLARAYGYQSRVVVGVRLTSLAGSGVPACRSECTGSDLAAWIQVKAPSASQWTTFDVEPQYRSSPVLVRLGEQYPKYPTAPEQLHAGVAAPPQSQHDGSSSQAAATDRSSQSLAALIAVARVVGEGLALLVLLALPLITLLALKRSRRRRRRFANVPEVALVGAWAEVRDLWADAGIPVTGATRVAQARTVHSAPARSLAELVDAAVFAQHPPTGDDARVAWDLVAEERERVAASQGRWKRFVVALRPRSLVLPIIEMLRDDESRYARGGKSDSGQNRHPEPRRRTTRQENSTV</sequence>
<feature type="compositionally biased region" description="Basic and acidic residues" evidence="1">
    <location>
        <begin position="850"/>
        <end position="862"/>
    </location>
</feature>
<dbReference type="InterPro" id="IPR038765">
    <property type="entry name" value="Papain-like_cys_pep_sf"/>
</dbReference>
<dbReference type="Proteomes" id="UP000320216">
    <property type="component" value="Chromosome"/>
</dbReference>
<proteinExistence type="predicted"/>
<dbReference type="InterPro" id="IPR002931">
    <property type="entry name" value="Transglutaminase-like"/>
</dbReference>
<protein>
    <submittedName>
        <fullName evidence="4">DUF4129 domain-containing protein</fullName>
    </submittedName>
</protein>
<dbReference type="KEGG" id="huw:FPZ11_04425"/>
<feature type="region of interest" description="Disordered" evidence="1">
    <location>
        <begin position="840"/>
        <end position="868"/>
    </location>
</feature>
<organism evidence="4 5">
    <name type="scientific">Humibacter ginsenosidimutans</name>
    <dbReference type="NCBI Taxonomy" id="2599293"/>
    <lineage>
        <taxon>Bacteria</taxon>
        <taxon>Bacillati</taxon>
        <taxon>Actinomycetota</taxon>
        <taxon>Actinomycetes</taxon>
        <taxon>Micrococcales</taxon>
        <taxon>Microbacteriaceae</taxon>
        <taxon>Humibacter</taxon>
    </lineage>
</organism>
<feature type="transmembrane region" description="Helical" evidence="2">
    <location>
        <begin position="78"/>
        <end position="98"/>
    </location>
</feature>
<evidence type="ECO:0000256" key="2">
    <source>
        <dbReference type="SAM" id="Phobius"/>
    </source>
</evidence>
<dbReference type="RefSeq" id="WP_146318718.1">
    <property type="nucleotide sequence ID" value="NZ_CP042305.1"/>
</dbReference>
<feature type="transmembrane region" description="Helical" evidence="2">
    <location>
        <begin position="51"/>
        <end position="71"/>
    </location>
</feature>
<keyword evidence="2" id="KW-1133">Transmembrane helix</keyword>
<feature type="transmembrane region" description="Helical" evidence="2">
    <location>
        <begin position="687"/>
        <end position="717"/>
    </location>
</feature>
<dbReference type="EMBL" id="CP042305">
    <property type="protein sequence ID" value="QDZ14123.1"/>
    <property type="molecule type" value="Genomic_DNA"/>
</dbReference>
<feature type="transmembrane region" description="Helical" evidence="2">
    <location>
        <begin position="253"/>
        <end position="275"/>
    </location>
</feature>
<reference evidence="4 5" key="1">
    <citation type="submission" date="2019-07" db="EMBL/GenBank/DDBJ databases">
        <title>Full genome sequence of Humibacter sp. WJ7-1.</title>
        <authorList>
            <person name="Im W.-T."/>
        </authorList>
    </citation>
    <scope>NUCLEOTIDE SEQUENCE [LARGE SCALE GENOMIC DNA]</scope>
    <source>
        <strain evidence="4 5">WJ7-1</strain>
    </source>
</reference>
<evidence type="ECO:0000259" key="3">
    <source>
        <dbReference type="Pfam" id="PF01841"/>
    </source>
</evidence>
<keyword evidence="2" id="KW-0472">Membrane</keyword>
<evidence type="ECO:0000313" key="4">
    <source>
        <dbReference type="EMBL" id="QDZ14123.1"/>
    </source>
</evidence>
<dbReference type="AlphaFoldDB" id="A0A5B8M1C0"/>
<feature type="transmembrane region" description="Helical" evidence="2">
    <location>
        <begin position="21"/>
        <end position="45"/>
    </location>
</feature>
<feature type="transmembrane region" description="Helical" evidence="2">
    <location>
        <begin position="136"/>
        <end position="159"/>
    </location>
</feature>
<keyword evidence="2" id="KW-0812">Transmembrane</keyword>
<evidence type="ECO:0000313" key="5">
    <source>
        <dbReference type="Proteomes" id="UP000320216"/>
    </source>
</evidence>
<gene>
    <name evidence="4" type="ORF">FPZ11_04425</name>
</gene>
<dbReference type="Pfam" id="PF01841">
    <property type="entry name" value="Transglut_core"/>
    <property type="match status" value="1"/>
</dbReference>
<accession>A0A5B8M1C0</accession>
<evidence type="ECO:0000256" key="1">
    <source>
        <dbReference type="SAM" id="MobiDB-lite"/>
    </source>
</evidence>
<feature type="transmembrane region" description="Helical" evidence="2">
    <location>
        <begin position="204"/>
        <end position="224"/>
    </location>
</feature>
<feature type="transmembrane region" description="Helical" evidence="2">
    <location>
        <begin position="166"/>
        <end position="184"/>
    </location>
</feature>
<keyword evidence="5" id="KW-1185">Reference proteome</keyword>
<dbReference type="OrthoDB" id="3651060at2"/>
<feature type="domain" description="Transglutaminase-like" evidence="3">
    <location>
        <begin position="548"/>
        <end position="630"/>
    </location>
</feature>